<dbReference type="GO" id="GO:0004803">
    <property type="term" value="F:transposase activity"/>
    <property type="evidence" value="ECO:0007669"/>
    <property type="project" value="InterPro"/>
</dbReference>
<evidence type="ECO:0000259" key="1">
    <source>
        <dbReference type="Pfam" id="PF01548"/>
    </source>
</evidence>
<dbReference type="PANTHER" id="PTHR33055">
    <property type="entry name" value="TRANSPOSASE FOR INSERTION SEQUENCE ELEMENT IS1111A"/>
    <property type="match status" value="1"/>
</dbReference>
<dbReference type="Pfam" id="PF02371">
    <property type="entry name" value="Transposase_20"/>
    <property type="match status" value="1"/>
</dbReference>
<dbReference type="PANTHER" id="PTHR33055:SF3">
    <property type="entry name" value="PUTATIVE TRANSPOSASE FOR IS117-RELATED"/>
    <property type="match status" value="1"/>
</dbReference>
<reference evidence="3" key="1">
    <citation type="journal article" date="2014" name="Int. J. Syst. Evol. Microbiol.">
        <title>Complete genome sequence of Corynebacterium casei LMG S-19264T (=DSM 44701T), isolated from a smear-ripened cheese.</title>
        <authorList>
            <consortium name="US DOE Joint Genome Institute (JGI-PGF)"/>
            <person name="Walter F."/>
            <person name="Albersmeier A."/>
            <person name="Kalinowski J."/>
            <person name="Ruckert C."/>
        </authorList>
    </citation>
    <scope>NUCLEOTIDE SEQUENCE</scope>
    <source>
        <strain evidence="3">VKM Ac-1069</strain>
    </source>
</reference>
<protein>
    <submittedName>
        <fullName evidence="3">IS110 family transposase</fullName>
    </submittedName>
</protein>
<dbReference type="InterPro" id="IPR003346">
    <property type="entry name" value="Transposase_20"/>
</dbReference>
<dbReference type="GO" id="GO:0003677">
    <property type="term" value="F:DNA binding"/>
    <property type="evidence" value="ECO:0007669"/>
    <property type="project" value="InterPro"/>
</dbReference>
<accession>A0A9W6P206</accession>
<dbReference type="AlphaFoldDB" id="A0A9W6P206"/>
<dbReference type="Proteomes" id="UP001143463">
    <property type="component" value="Unassembled WGS sequence"/>
</dbReference>
<dbReference type="GO" id="GO:0006313">
    <property type="term" value="P:DNA transposition"/>
    <property type="evidence" value="ECO:0007669"/>
    <property type="project" value="InterPro"/>
</dbReference>
<evidence type="ECO:0000313" key="3">
    <source>
        <dbReference type="EMBL" id="GLL16287.1"/>
    </source>
</evidence>
<reference evidence="3" key="2">
    <citation type="submission" date="2023-01" db="EMBL/GenBank/DDBJ databases">
        <authorList>
            <person name="Sun Q."/>
            <person name="Evtushenko L."/>
        </authorList>
    </citation>
    <scope>NUCLEOTIDE SEQUENCE</scope>
    <source>
        <strain evidence="3">VKM Ac-1069</strain>
    </source>
</reference>
<proteinExistence type="predicted"/>
<dbReference type="NCBIfam" id="NF033542">
    <property type="entry name" value="transpos_IS110"/>
    <property type="match status" value="1"/>
</dbReference>
<gene>
    <name evidence="3" type="ORF">GCM10017577_74550</name>
</gene>
<dbReference type="RefSeq" id="WP_037054752.1">
    <property type="nucleotide sequence ID" value="NZ_BSFQ01000113.1"/>
</dbReference>
<organism evidence="3 4">
    <name type="scientific">Pseudonocardia halophobica</name>
    <dbReference type="NCBI Taxonomy" id="29401"/>
    <lineage>
        <taxon>Bacteria</taxon>
        <taxon>Bacillati</taxon>
        <taxon>Actinomycetota</taxon>
        <taxon>Actinomycetes</taxon>
        <taxon>Pseudonocardiales</taxon>
        <taxon>Pseudonocardiaceae</taxon>
        <taxon>Pseudonocardia</taxon>
    </lineage>
</organism>
<sequence length="407" mass="43944">MAGRKLWVGIDVGKRAHHACAVDEHGKTVFSRKITNSQAAIEDLITRTTTKAGPAGQVVWAVDMTSGAAALLIALLQATGRPLRSVPGRLVNRMSGAYAGEAKTDARDARTIAETARLRTDLTEVAVPDQIVGDLQVLTARREDLMADWVRGVNRLRELLGSIFPGLEQAFDYTTRSALILVLGFQTPAELRAAGVEKVAAHLRAQRAWAPGIEAMAATAVQVAAGQSVALPGESVTAPLIARLARQLLELDREIKDLDKQLGARFAEHPHAEIITSVDGFGPILGAELLADTGGNLVAAFGTSSKLAAYAGLAPVPRDSGRVRNNLHRPKRYHRGLRRVFYMAALSAIRRPDGPSRAFYDRKKAEKKRHTQALIALARRLVDLVWALLRDNRRFTTEAPAPAANAA</sequence>
<dbReference type="Pfam" id="PF01548">
    <property type="entry name" value="DEDD_Tnp_IS110"/>
    <property type="match status" value="1"/>
</dbReference>
<evidence type="ECO:0000313" key="4">
    <source>
        <dbReference type="Proteomes" id="UP001143463"/>
    </source>
</evidence>
<dbReference type="InterPro" id="IPR047650">
    <property type="entry name" value="Transpos_IS110"/>
</dbReference>
<comment type="caution">
    <text evidence="3">The sequence shown here is derived from an EMBL/GenBank/DDBJ whole genome shotgun (WGS) entry which is preliminary data.</text>
</comment>
<evidence type="ECO:0000259" key="2">
    <source>
        <dbReference type="Pfam" id="PF02371"/>
    </source>
</evidence>
<feature type="domain" description="Transposase IS116/IS110/IS902 C-terminal" evidence="2">
    <location>
        <begin position="273"/>
        <end position="360"/>
    </location>
</feature>
<feature type="domain" description="Transposase IS110-like N-terminal" evidence="1">
    <location>
        <begin position="8"/>
        <end position="165"/>
    </location>
</feature>
<name>A0A9W6P206_9PSEU</name>
<dbReference type="EMBL" id="BSFQ01000113">
    <property type="protein sequence ID" value="GLL16287.1"/>
    <property type="molecule type" value="Genomic_DNA"/>
</dbReference>
<keyword evidence="4" id="KW-1185">Reference proteome</keyword>
<dbReference type="InterPro" id="IPR002525">
    <property type="entry name" value="Transp_IS110-like_N"/>
</dbReference>